<dbReference type="EMBL" id="CP018906">
    <property type="protein sequence ID" value="AQW21846.1"/>
    <property type="molecule type" value="Genomic_DNA"/>
</dbReference>
<dbReference type="PANTHER" id="PTHR33885">
    <property type="entry name" value="PHAGE SHOCK PROTEIN C"/>
    <property type="match status" value="1"/>
</dbReference>
<keyword evidence="2" id="KW-1003">Cell membrane</keyword>
<evidence type="ECO:0000256" key="5">
    <source>
        <dbReference type="ARBA" id="ARBA00023136"/>
    </source>
</evidence>
<dbReference type="InterPro" id="IPR007168">
    <property type="entry name" value="Phageshock_PspC_N"/>
</dbReference>
<keyword evidence="9" id="KW-1185">Reference proteome</keyword>
<gene>
    <name evidence="8" type="ORF">PL11_007910</name>
</gene>
<dbReference type="Pfam" id="PF04024">
    <property type="entry name" value="PspC"/>
    <property type="match status" value="1"/>
</dbReference>
<feature type="domain" description="Phage shock protein PspC N-terminal" evidence="7">
    <location>
        <begin position="5"/>
        <end position="65"/>
    </location>
</feature>
<keyword evidence="4 6" id="KW-1133">Transmembrane helix</keyword>
<evidence type="ECO:0000256" key="1">
    <source>
        <dbReference type="ARBA" id="ARBA00004162"/>
    </source>
</evidence>
<evidence type="ECO:0000256" key="3">
    <source>
        <dbReference type="ARBA" id="ARBA00022692"/>
    </source>
</evidence>
<evidence type="ECO:0000256" key="2">
    <source>
        <dbReference type="ARBA" id="ARBA00022475"/>
    </source>
</evidence>
<protein>
    <recommendedName>
        <fullName evidence="7">Phage shock protein PspC N-terminal domain-containing protein</fullName>
    </recommendedName>
</protein>
<evidence type="ECO:0000256" key="4">
    <source>
        <dbReference type="ARBA" id="ARBA00022989"/>
    </source>
</evidence>
<dbReference type="AlphaFoldDB" id="A0A1S6QJS4"/>
<sequence>MKQAKNFKRSATDKLVAGVLGGISHELNWNSTLVRVLFLILMFTPGINILLIIAYIAAVIMVPSEGSTASFFNLFKNTYQTTKDGKSSRKVIHSVEEHDVNDKGEK</sequence>
<reference evidence="8 9" key="1">
    <citation type="journal article" date="2015" name="Genome Announc.">
        <title>Genome Sequence of Lactobacillus curieae CCTCC M 2011381T, a Novel Producer of Gamma-aminobutyric Acid.</title>
        <authorList>
            <person name="Wang Y."/>
            <person name="Wang Y."/>
            <person name="Lang C."/>
            <person name="Wei D."/>
            <person name="Xu P."/>
            <person name="Xie J."/>
        </authorList>
    </citation>
    <scope>NUCLEOTIDE SEQUENCE [LARGE SCALE GENOMIC DNA]</scope>
    <source>
        <strain evidence="8 9">CCTCC M 2011381</strain>
    </source>
</reference>
<evidence type="ECO:0000313" key="8">
    <source>
        <dbReference type="EMBL" id="AQW21846.1"/>
    </source>
</evidence>
<dbReference type="RefSeq" id="WP_035167507.1">
    <property type="nucleotide sequence ID" value="NZ_CP018906.1"/>
</dbReference>
<feature type="transmembrane region" description="Helical" evidence="6">
    <location>
        <begin position="36"/>
        <end position="62"/>
    </location>
</feature>
<dbReference type="eggNOG" id="COG1983">
    <property type="taxonomic scope" value="Bacteria"/>
</dbReference>
<accession>A0A1S6QJS4</accession>
<evidence type="ECO:0000313" key="9">
    <source>
        <dbReference type="Proteomes" id="UP000030361"/>
    </source>
</evidence>
<keyword evidence="3 6" id="KW-0812">Transmembrane</keyword>
<dbReference type="KEGG" id="lcu:PL11_007910"/>
<comment type="subcellular location">
    <subcellularLocation>
        <location evidence="1">Cell membrane</location>
        <topology evidence="1">Single-pass membrane protein</topology>
    </subcellularLocation>
</comment>
<dbReference type="GO" id="GO:0005886">
    <property type="term" value="C:plasma membrane"/>
    <property type="evidence" value="ECO:0007669"/>
    <property type="project" value="UniProtKB-SubCell"/>
</dbReference>
<dbReference type="InterPro" id="IPR052027">
    <property type="entry name" value="PspC"/>
</dbReference>
<keyword evidence="5 6" id="KW-0472">Membrane</keyword>
<evidence type="ECO:0000259" key="7">
    <source>
        <dbReference type="Pfam" id="PF04024"/>
    </source>
</evidence>
<evidence type="ECO:0000256" key="6">
    <source>
        <dbReference type="SAM" id="Phobius"/>
    </source>
</evidence>
<proteinExistence type="predicted"/>
<dbReference type="PANTHER" id="PTHR33885:SF3">
    <property type="entry name" value="PHAGE SHOCK PROTEIN C"/>
    <property type="match status" value="1"/>
</dbReference>
<dbReference type="Proteomes" id="UP000030361">
    <property type="component" value="Chromosome"/>
</dbReference>
<name>A0A1S6QJS4_9LACO</name>
<organism evidence="8 9">
    <name type="scientific">Lentilactobacillus curieae</name>
    <dbReference type="NCBI Taxonomy" id="1138822"/>
    <lineage>
        <taxon>Bacteria</taxon>
        <taxon>Bacillati</taxon>
        <taxon>Bacillota</taxon>
        <taxon>Bacilli</taxon>
        <taxon>Lactobacillales</taxon>
        <taxon>Lactobacillaceae</taxon>
        <taxon>Lentilactobacillus</taxon>
    </lineage>
</organism>
<dbReference type="OrthoDB" id="9815286at2"/>